<feature type="compositionally biased region" description="Polar residues" evidence="1">
    <location>
        <begin position="597"/>
        <end position="609"/>
    </location>
</feature>
<gene>
    <name evidence="4" type="ORF">EV652_108299</name>
</gene>
<feature type="transmembrane region" description="Helical" evidence="2">
    <location>
        <begin position="88"/>
        <end position="107"/>
    </location>
</feature>
<keyword evidence="2" id="KW-0812">Transmembrane</keyword>
<evidence type="ECO:0000256" key="1">
    <source>
        <dbReference type="SAM" id="MobiDB-lite"/>
    </source>
</evidence>
<name>A0A4R2HBS6_9ACTN</name>
<reference evidence="4 5" key="1">
    <citation type="journal article" date="2015" name="Stand. Genomic Sci.">
        <title>Genomic Encyclopedia of Bacterial and Archaeal Type Strains, Phase III: the genomes of soil and plant-associated and newly described type strains.</title>
        <authorList>
            <person name="Whitman W.B."/>
            <person name="Woyke T."/>
            <person name="Klenk H.P."/>
            <person name="Zhou Y."/>
            <person name="Lilburn T.G."/>
            <person name="Beck B.J."/>
            <person name="De Vos P."/>
            <person name="Vandamme P."/>
            <person name="Eisen J.A."/>
            <person name="Garrity G."/>
            <person name="Hugenholtz P."/>
            <person name="Kyrpides N.C."/>
        </authorList>
    </citation>
    <scope>NUCLEOTIDE SEQUENCE [LARGE SCALE GENOMIC DNA]</scope>
    <source>
        <strain evidence="4 5">VKM Ac-2572</strain>
    </source>
</reference>
<feature type="compositionally biased region" description="Polar residues" evidence="1">
    <location>
        <begin position="676"/>
        <end position="687"/>
    </location>
</feature>
<organism evidence="4 5">
    <name type="scientific">Kribbella steppae</name>
    <dbReference type="NCBI Taxonomy" id="2512223"/>
    <lineage>
        <taxon>Bacteria</taxon>
        <taxon>Bacillati</taxon>
        <taxon>Actinomycetota</taxon>
        <taxon>Actinomycetes</taxon>
        <taxon>Propionibacteriales</taxon>
        <taxon>Kribbellaceae</taxon>
        <taxon>Kribbella</taxon>
    </lineage>
</organism>
<keyword evidence="2" id="KW-1133">Transmembrane helix</keyword>
<evidence type="ECO:0000313" key="5">
    <source>
        <dbReference type="Proteomes" id="UP000294508"/>
    </source>
</evidence>
<feature type="compositionally biased region" description="Polar residues" evidence="1">
    <location>
        <begin position="426"/>
        <end position="438"/>
    </location>
</feature>
<feature type="compositionally biased region" description="Polar residues" evidence="1">
    <location>
        <begin position="568"/>
        <end position="577"/>
    </location>
</feature>
<evidence type="ECO:0000313" key="4">
    <source>
        <dbReference type="EMBL" id="TCO24764.1"/>
    </source>
</evidence>
<dbReference type="Pfam" id="PF14219">
    <property type="entry name" value="DUF4328"/>
    <property type="match status" value="1"/>
</dbReference>
<feature type="compositionally biased region" description="Polar residues" evidence="1">
    <location>
        <begin position="726"/>
        <end position="741"/>
    </location>
</feature>
<feature type="compositionally biased region" description="Low complexity" evidence="1">
    <location>
        <begin position="688"/>
        <end position="725"/>
    </location>
</feature>
<feature type="compositionally biased region" description="Low complexity" evidence="1">
    <location>
        <begin position="742"/>
        <end position="793"/>
    </location>
</feature>
<keyword evidence="5" id="KW-1185">Reference proteome</keyword>
<feature type="transmembrane region" description="Helical" evidence="2">
    <location>
        <begin position="174"/>
        <end position="194"/>
    </location>
</feature>
<sequence>MSHPQPAVLTAVQDHEEEWQPHAAEEFQQVGTVGKIAIGLLGASTLTHLLSTWSDWNTYSVVNSYLGGMPNVDDADLNRADAIAKVTAVPNVVISVAAAVVFVIWLWRARVNSEVFCQADHRRSHGWVLASWFCPGPNLWYPKQIVDDVWLASDPKTPVYADDLRRFRTPALTSVWWVAWVGALAFDVVVRRFLMWMDATVGSLRGIALAGSASLVLTAASAVAATLVIRKINAMQTSREWIPWWDQSGPKLTAVPSYEVHQVPSYANDDTDEQAAISEPIAAPVRQLERQPELQMAGGGPAPSPFASAPAAGAGFPGDGAAAGGFPGGGSPFGAGQAPVAFGGAPAGFGGAPAAFGGDSPVEEPPKWSPFAPVVESWQDDKDNGPSTEQFDAVAAWQEEKQPVEEGTSYEKTSWSDYLGSGNDDLLSTQAPSSSNWLDETPPLTVVEPEPYSYQPSQPAAPYQPSQPAAPYQPSQPAAPYQPSQPAASYQPTQPAASYQPSQPAAEAPSWASSYSESYSYETPDYLTSAPTPAEVEPAPEPEPAPVARAGRRAARVAVDSPSAIQPVVSSQAASEHTASEHTVYAPSEHTVYAPTEHTTPSSPVSASSGYYEPAPVIPQQDDFLTPSKPLPTVPSYGPEPSYTDNSYSSEPTYSSYEDSSSSYQPSYDSSPEYTSYGQSDHSSTANYESTDYSYGSSTSSSSEYNYDSTSYDSYSPTSYSGSEYNSVEPTYESYSPNYATESYSPSADYSSNNSYYSPEEPQQQPEYQQQAPYSYEQQQAPEQGDQTNTTPRTHPRRRWV</sequence>
<accession>A0A4R2HBS6</accession>
<dbReference type="InterPro" id="IPR025565">
    <property type="entry name" value="DUF4328"/>
</dbReference>
<evidence type="ECO:0000256" key="2">
    <source>
        <dbReference type="SAM" id="Phobius"/>
    </source>
</evidence>
<feature type="compositionally biased region" description="Low complexity" evidence="1">
    <location>
        <begin position="440"/>
        <end position="537"/>
    </location>
</feature>
<dbReference type="AlphaFoldDB" id="A0A4R2HBS6"/>
<proteinExistence type="predicted"/>
<dbReference type="Proteomes" id="UP000294508">
    <property type="component" value="Unassembled WGS sequence"/>
</dbReference>
<feature type="region of interest" description="Disordered" evidence="1">
    <location>
        <begin position="354"/>
        <end position="801"/>
    </location>
</feature>
<keyword evidence="2" id="KW-0472">Membrane</keyword>
<feature type="compositionally biased region" description="Low complexity" evidence="1">
    <location>
        <begin position="647"/>
        <end position="674"/>
    </location>
</feature>
<protein>
    <submittedName>
        <fullName evidence="4">Uncharacterized protein DUF4328</fullName>
    </submittedName>
</protein>
<dbReference type="OrthoDB" id="4174975at2"/>
<evidence type="ECO:0000259" key="3">
    <source>
        <dbReference type="Pfam" id="PF14219"/>
    </source>
</evidence>
<comment type="caution">
    <text evidence="4">The sequence shown here is derived from an EMBL/GenBank/DDBJ whole genome shotgun (WGS) entry which is preliminary data.</text>
</comment>
<feature type="transmembrane region" description="Helical" evidence="2">
    <location>
        <begin position="206"/>
        <end position="229"/>
    </location>
</feature>
<dbReference type="EMBL" id="SLWN01000008">
    <property type="protein sequence ID" value="TCO24764.1"/>
    <property type="molecule type" value="Genomic_DNA"/>
</dbReference>
<feature type="domain" description="DUF4328" evidence="3">
    <location>
        <begin position="71"/>
        <end position="233"/>
    </location>
</feature>